<keyword evidence="5 8" id="KW-0175">Coiled coil</keyword>
<feature type="binding site" evidence="7">
    <location>
        <begin position="94"/>
        <end position="101"/>
    </location>
    <ligand>
        <name>ATP</name>
        <dbReference type="ChEBI" id="CHEBI:30616"/>
    </ligand>
</feature>
<dbReference type="Gene3D" id="3.40.850.10">
    <property type="entry name" value="Kinesin motor domain"/>
    <property type="match status" value="1"/>
</dbReference>
<feature type="compositionally biased region" description="Polar residues" evidence="9">
    <location>
        <begin position="1386"/>
        <end position="1398"/>
    </location>
</feature>
<dbReference type="SMART" id="SM00129">
    <property type="entry name" value="KISc"/>
    <property type="match status" value="1"/>
</dbReference>
<keyword evidence="4 7" id="KW-0067">ATP-binding</keyword>
<feature type="compositionally biased region" description="Low complexity" evidence="9">
    <location>
        <begin position="1251"/>
        <end position="1265"/>
    </location>
</feature>
<dbReference type="EMBL" id="LGTL01000021">
    <property type="protein sequence ID" value="KPA76247.1"/>
    <property type="molecule type" value="Genomic_DNA"/>
</dbReference>
<dbReference type="OrthoDB" id="270747at2759"/>
<comment type="caution">
    <text evidence="11">The sequence shown here is derived from an EMBL/GenBank/DDBJ whole genome shotgun (WGS) entry which is preliminary data.</text>
</comment>
<feature type="domain" description="Kinesin motor" evidence="10">
    <location>
        <begin position="8"/>
        <end position="341"/>
    </location>
</feature>
<dbReference type="CDD" id="cd00106">
    <property type="entry name" value="KISc"/>
    <property type="match status" value="1"/>
</dbReference>
<evidence type="ECO:0000256" key="2">
    <source>
        <dbReference type="ARBA" id="ARBA00022701"/>
    </source>
</evidence>
<dbReference type="InterPro" id="IPR022683">
    <property type="entry name" value="Calpain_III"/>
</dbReference>
<dbReference type="Pfam" id="PF01067">
    <property type="entry name" value="Calpain_III"/>
    <property type="match status" value="1"/>
</dbReference>
<evidence type="ECO:0000313" key="12">
    <source>
        <dbReference type="Proteomes" id="UP000037923"/>
    </source>
</evidence>
<keyword evidence="6 7" id="KW-0505">Motor protein</keyword>
<evidence type="ECO:0000256" key="7">
    <source>
        <dbReference type="PROSITE-ProRule" id="PRU00283"/>
    </source>
</evidence>
<evidence type="ECO:0000256" key="6">
    <source>
        <dbReference type="ARBA" id="ARBA00023175"/>
    </source>
</evidence>
<dbReference type="GO" id="GO:0005524">
    <property type="term" value="F:ATP binding"/>
    <property type="evidence" value="ECO:0007669"/>
    <property type="project" value="UniProtKB-UniRule"/>
</dbReference>
<dbReference type="FunFam" id="3.40.850.10:FF:000123">
    <property type="entry name" value="Putative kinesin"/>
    <property type="match status" value="1"/>
</dbReference>
<dbReference type="InterPro" id="IPR027417">
    <property type="entry name" value="P-loop_NTPase"/>
</dbReference>
<evidence type="ECO:0000256" key="9">
    <source>
        <dbReference type="SAM" id="MobiDB-lite"/>
    </source>
</evidence>
<evidence type="ECO:0000256" key="1">
    <source>
        <dbReference type="ARBA" id="ARBA00010103"/>
    </source>
</evidence>
<dbReference type="Gene3D" id="1.25.10.10">
    <property type="entry name" value="Leucine-rich Repeat Variant"/>
    <property type="match status" value="1"/>
</dbReference>
<dbReference type="SUPFAM" id="SSF49758">
    <property type="entry name" value="Calpain large subunit, middle domain (domain III)"/>
    <property type="match status" value="2"/>
</dbReference>
<feature type="compositionally biased region" description="Polar residues" evidence="9">
    <location>
        <begin position="1276"/>
        <end position="1299"/>
    </location>
</feature>
<dbReference type="InterPro" id="IPR022682">
    <property type="entry name" value="Calpain_domain_III"/>
</dbReference>
<dbReference type="GO" id="GO:0005874">
    <property type="term" value="C:microtubule"/>
    <property type="evidence" value="ECO:0007669"/>
    <property type="project" value="UniProtKB-KW"/>
</dbReference>
<name>A0A0M9FUJ6_LEPPY</name>
<organism evidence="11 12">
    <name type="scientific">Leptomonas pyrrhocoris</name>
    <name type="common">Firebug parasite</name>
    <dbReference type="NCBI Taxonomy" id="157538"/>
    <lineage>
        <taxon>Eukaryota</taxon>
        <taxon>Discoba</taxon>
        <taxon>Euglenozoa</taxon>
        <taxon>Kinetoplastea</taxon>
        <taxon>Metakinetoplastina</taxon>
        <taxon>Trypanosomatida</taxon>
        <taxon>Trypanosomatidae</taxon>
        <taxon>Leishmaniinae</taxon>
        <taxon>Leptomonas</taxon>
    </lineage>
</organism>
<evidence type="ECO:0000256" key="8">
    <source>
        <dbReference type="SAM" id="Coils"/>
    </source>
</evidence>
<proteinExistence type="inferred from homology"/>
<dbReference type="PRINTS" id="PR00380">
    <property type="entry name" value="KINESINHEAVY"/>
</dbReference>
<evidence type="ECO:0000313" key="11">
    <source>
        <dbReference type="EMBL" id="KPA76247.1"/>
    </source>
</evidence>
<sequence length="1446" mass="158680">MSSATVSRPRVYVRIRPLNEREQRDGKGALACLGDARQPDVLFLKKAEGAEELQVRFDRVFNTASDQKDVFDTVGPEVLRTLFSGYNASIFAYGQTGSGKTHTMEGNKAVPGADDGQGLIPRLIRGIFAAFKSNPDISDALVEVSLVQIYQEKIQDLLNHRKQLEIHMDRTSQYVARDATWTTVRDMEECMKLYSEASRTRATSATEMNLVSSRSHMILMFRMQWDEPTLPGSRAQLNMIDLAGSERLNESGATGETMMEAIHINKSLSALGNVVAKLVEHAKQPNKRTHIPYKDSKLTYLLQSSLGGSNLVHFMLAVSGSALWRSETTSTIEFGKRALQLVLKPVRNAIDYTRLAEMEAMIERMRSHIASLEEELQNKRNSEAAGFLQLRQIAQDGDTAQRKRRSDKQLNRKHLKRQTELTRIMANLPETFDDLTSHCILFPQSKETFRELGGLEKLIHFVEKSASNFYRANSAQTIASVIDDPGREAFARLGGLNALAGLLRVQEERCKEAACVALEAVCRGCVTNKNSLTNEVYQDLADLIYGYSNQQVQEAACAAIASIVDGYQKATRRFEKLDVVPKLLETIRTCPAEVVNLTKAATNCVGRLAHGDKEMQRTIAALGGVDLLIDVLFSSSGDRDHQVPILASYALVNLCCSSAENLKMAREHPRYDEVKYRLLEGLARAFGTNTAREGFGRATAQETAGPFPYHGVTIQDAWTYASSGGRPIFSSFMDNPQFYLYVHQETDIAFIIQDTLYEVRMRKKRRNNSVYMGIAIFEGDPDLAKVGLKQLDFHGKMIEIGRYTSNCENVLHCTLPASDTPYMVVPFTSQKGRHTNFALSAFGNHPIELTTVPEQVGWMHTVLQGRWTEFTGRGGEAFDWRCNPQVRLRAKEACRVVFVLSYQSLDEQRANLLQEEEEEEGQNIRPRLHGRLFKNSFAAEKRYLKAIVPLPQGSTFVASNTFASNSYITTSANLEKEESYVYIPFTEAPFQDTYRVSVYCDSDDVEIQPLEGQTNEWLCTSLAGTWQGKPISVRLETAGKMVAVMYSPGAFVRPRVLNAAHKKIGGIDSYWNAEAAVEHDSKGTTTVQVEAMMRAEVGADGAVLARSPTRGGAAATATTSPRPQQVPAKNIKFDLFLFTSERCTLADVGFDAAPSAWPCPTQSTSRALLAYAMIAEDVVGGAAGDVDDDDVSDDLVASSASEDDLGSGANGGREADLLKTLEAQEEKNRQLEEQLAAQTQELEELRRTKVAPAKPLTAGAAATAASRNAKKGKATGSRTSLDSYTAFSEGGTAQKNTNNSGGGAEGQGGASALLPPVRGNSQRPASTERRRNSARPPVAVTDKKAITAATAASPTSNSGWKRAASPGGRRSSSSAAKSPTKRVSGASPTTKAPSAQTRESIEYTLSKLNAMSKRVAASKGEGGWKDTQKDIEEIQQRLFKALESLP</sequence>
<evidence type="ECO:0000256" key="4">
    <source>
        <dbReference type="ARBA" id="ARBA00022840"/>
    </source>
</evidence>
<dbReference type="OMA" id="DWRCNPQ"/>
<dbReference type="Gene3D" id="2.60.120.380">
    <property type="match status" value="2"/>
</dbReference>
<keyword evidence="3 7" id="KW-0547">Nucleotide-binding</keyword>
<dbReference type="InterPro" id="IPR000225">
    <property type="entry name" value="Armadillo"/>
</dbReference>
<feature type="compositionally biased region" description="Low complexity" evidence="9">
    <location>
        <begin position="1361"/>
        <end position="1378"/>
    </location>
</feature>
<dbReference type="SUPFAM" id="SSF48371">
    <property type="entry name" value="ARM repeat"/>
    <property type="match status" value="1"/>
</dbReference>
<dbReference type="PANTHER" id="PTHR47968">
    <property type="entry name" value="CENTROMERE PROTEIN E"/>
    <property type="match status" value="1"/>
</dbReference>
<dbReference type="InterPro" id="IPR036961">
    <property type="entry name" value="Kinesin_motor_dom_sf"/>
</dbReference>
<dbReference type="InterPro" id="IPR019821">
    <property type="entry name" value="Kinesin_motor_CS"/>
</dbReference>
<dbReference type="Proteomes" id="UP000037923">
    <property type="component" value="Unassembled WGS sequence"/>
</dbReference>
<dbReference type="GO" id="GO:0003777">
    <property type="term" value="F:microtubule motor activity"/>
    <property type="evidence" value="ECO:0007669"/>
    <property type="project" value="InterPro"/>
</dbReference>
<evidence type="ECO:0000256" key="5">
    <source>
        <dbReference type="ARBA" id="ARBA00023054"/>
    </source>
</evidence>
<dbReference type="SUPFAM" id="SSF52540">
    <property type="entry name" value="P-loop containing nucleoside triphosphate hydrolases"/>
    <property type="match status" value="1"/>
</dbReference>
<dbReference type="RefSeq" id="XP_015654686.1">
    <property type="nucleotide sequence ID" value="XM_015806815.1"/>
</dbReference>
<evidence type="ECO:0000256" key="3">
    <source>
        <dbReference type="ARBA" id="ARBA00022741"/>
    </source>
</evidence>
<dbReference type="SMART" id="SM00720">
    <property type="entry name" value="calpain_III"/>
    <property type="match status" value="1"/>
</dbReference>
<feature type="region of interest" description="Disordered" evidence="9">
    <location>
        <begin position="1245"/>
        <end position="1401"/>
    </location>
</feature>
<dbReference type="GeneID" id="26908275"/>
<evidence type="ECO:0000259" key="10">
    <source>
        <dbReference type="PROSITE" id="PS50067"/>
    </source>
</evidence>
<accession>A0A0M9FUJ6</accession>
<dbReference type="InterPro" id="IPR016024">
    <property type="entry name" value="ARM-type_fold"/>
</dbReference>
<keyword evidence="12" id="KW-1185">Reference proteome</keyword>
<dbReference type="InterPro" id="IPR001752">
    <property type="entry name" value="Kinesin_motor_dom"/>
</dbReference>
<protein>
    <submittedName>
        <fullName evidence="11">Putative kinesin</fullName>
    </submittedName>
</protein>
<dbReference type="PANTHER" id="PTHR47968:SF36">
    <property type="entry name" value="KINESIN HEAVY CHAIN ISOFORM X1"/>
    <property type="match status" value="1"/>
</dbReference>
<dbReference type="InterPro" id="IPR036213">
    <property type="entry name" value="Calpain_III_sf"/>
</dbReference>
<dbReference type="InterPro" id="IPR011989">
    <property type="entry name" value="ARM-like"/>
</dbReference>
<gene>
    <name evidence="11" type="ORF">ABB37_07990</name>
</gene>
<dbReference type="GO" id="GO:0007018">
    <property type="term" value="P:microtubule-based movement"/>
    <property type="evidence" value="ECO:0007669"/>
    <property type="project" value="InterPro"/>
</dbReference>
<feature type="coiled-coil region" evidence="8">
    <location>
        <begin position="355"/>
        <end position="382"/>
    </location>
</feature>
<dbReference type="PROSITE" id="PS50067">
    <property type="entry name" value="KINESIN_MOTOR_2"/>
    <property type="match status" value="1"/>
</dbReference>
<dbReference type="PROSITE" id="PS00411">
    <property type="entry name" value="KINESIN_MOTOR_1"/>
    <property type="match status" value="1"/>
</dbReference>
<keyword evidence="2" id="KW-0493">Microtubule</keyword>
<comment type="similarity">
    <text evidence="1">Belongs to the TRAFAC class myosin-kinesin ATPase superfamily. Kinesin family. Ungrouped subfamily.</text>
</comment>
<feature type="compositionally biased region" description="Gly residues" evidence="9">
    <location>
        <begin position="1300"/>
        <end position="1309"/>
    </location>
</feature>
<dbReference type="VEuPathDB" id="TriTrypDB:LpyrH10_21_1260"/>
<dbReference type="InterPro" id="IPR027640">
    <property type="entry name" value="Kinesin-like_fam"/>
</dbReference>
<dbReference type="SMART" id="SM00185">
    <property type="entry name" value="ARM"/>
    <property type="match status" value="4"/>
</dbReference>
<dbReference type="GO" id="GO:0008017">
    <property type="term" value="F:microtubule binding"/>
    <property type="evidence" value="ECO:0007669"/>
    <property type="project" value="InterPro"/>
</dbReference>
<reference evidence="11 12" key="1">
    <citation type="submission" date="2015-07" db="EMBL/GenBank/DDBJ databases">
        <title>High-quality genome of monoxenous trypanosomatid Leptomonas pyrrhocoris.</title>
        <authorList>
            <person name="Flegontov P."/>
            <person name="Butenko A."/>
            <person name="Firsov S."/>
            <person name="Vlcek C."/>
            <person name="Logacheva M.D."/>
            <person name="Field M."/>
            <person name="Filatov D."/>
            <person name="Flegontova O."/>
            <person name="Gerasimov E."/>
            <person name="Jackson A.P."/>
            <person name="Kelly S."/>
            <person name="Opperdoes F."/>
            <person name="O'Reilly A."/>
            <person name="Votypka J."/>
            <person name="Yurchenko V."/>
            <person name="Lukes J."/>
        </authorList>
    </citation>
    <scope>NUCLEOTIDE SEQUENCE [LARGE SCALE GENOMIC DNA]</scope>
    <source>
        <strain evidence="11">H10</strain>
    </source>
</reference>
<dbReference type="Pfam" id="PF00225">
    <property type="entry name" value="Kinesin"/>
    <property type="match status" value="1"/>
</dbReference>